<name>A0ABP3Y7A4_9FLAO</name>
<organism evidence="2 3">
    <name type="scientific">Wandonia haliotis</name>
    <dbReference type="NCBI Taxonomy" id="574963"/>
    <lineage>
        <taxon>Bacteria</taxon>
        <taxon>Pseudomonadati</taxon>
        <taxon>Bacteroidota</taxon>
        <taxon>Flavobacteriia</taxon>
        <taxon>Flavobacteriales</taxon>
        <taxon>Crocinitomicaceae</taxon>
        <taxon>Wandonia</taxon>
    </lineage>
</organism>
<dbReference type="Proteomes" id="UP001501126">
    <property type="component" value="Unassembled WGS sequence"/>
</dbReference>
<keyword evidence="1" id="KW-0472">Membrane</keyword>
<feature type="transmembrane region" description="Helical" evidence="1">
    <location>
        <begin position="385"/>
        <end position="408"/>
    </location>
</feature>
<reference evidence="3" key="1">
    <citation type="journal article" date="2019" name="Int. J. Syst. Evol. Microbiol.">
        <title>The Global Catalogue of Microorganisms (GCM) 10K type strain sequencing project: providing services to taxonomists for standard genome sequencing and annotation.</title>
        <authorList>
            <consortium name="The Broad Institute Genomics Platform"/>
            <consortium name="The Broad Institute Genome Sequencing Center for Infectious Disease"/>
            <person name="Wu L."/>
            <person name="Ma J."/>
        </authorList>
    </citation>
    <scope>NUCLEOTIDE SEQUENCE [LARGE SCALE GENOMIC DNA]</scope>
    <source>
        <strain evidence="3">JCM 16083</strain>
    </source>
</reference>
<gene>
    <name evidence="2" type="ORF">GCM10009118_30520</name>
</gene>
<accession>A0ABP3Y7A4</accession>
<comment type="caution">
    <text evidence="2">The sequence shown here is derived from an EMBL/GenBank/DDBJ whole genome shotgun (WGS) entry which is preliminary data.</text>
</comment>
<protein>
    <submittedName>
        <fullName evidence="2">Uncharacterized protein</fullName>
    </submittedName>
</protein>
<keyword evidence="3" id="KW-1185">Reference proteome</keyword>
<evidence type="ECO:0000256" key="1">
    <source>
        <dbReference type="SAM" id="Phobius"/>
    </source>
</evidence>
<keyword evidence="1" id="KW-0812">Transmembrane</keyword>
<sequence length="879" mass="102789">MLSVTGQNQIISTYREAGQLPFIEFRSNPKQSYGFDSFRYPEWEDKYDLWNLPLSGNYYIPYKSVGFRAKDLVDAILVNPVDFNPGKLSFRINDTLKTGLKYVFRNDSTITVQLPEQEESYVLKAYYDSTIIGRLRVNVYPKETEKLILIPLVPRTFSKDSVQIYLNTVFKPANLSFEVEIGPCFIHSDFDSTILFDNPPQGFDHYTHQMRSLRDTWFDLNPTAEKKANYIFVISGFVDPHIKSFMPRNKAMGFLKDEADSVFYLQLAKSLGRGIGFLQESWADQGPTAGSTNNLMDTLGRIHLTHFQWDQLRHGTGSYSFFDADEDVRTNNGRVAYYFWEEDENGYIRTEEGNLLSAIKRPFKKNYLSYHLDIQDLLFKPLFSIGQYFVCWWHIIASVCILLLVWIGNRQLRSRFEKKEGKVRIWELLLKRGVSLVGLTLIVFVFFFINAELDKYEVTSGYLEELKGTEYPQAYRYILYNKNLKRANEEEMSSEILLKRGESWFMKRRKKVLYFEAHKDSTGKWNKYKLKSENDSLIVVTFQYKEPASSHYFVVNYMDENGYYDHQKVFNHTGFNITDRLIPDEDPAKRILVFVNGYRPTSIGRTFEENFADIRKNGLEFPDSRNLIYNFDRYDYWRPWQEFDLVMQKRINPSETFYADGHFSVATSNHRSLLNFTSLANKYPKRCSNPEHHICQYTDAGGSRWFGSTKRETATLLPDNANKSGFNKRKENGKIAGLNLLQLLNEVPNKSFNDTLFIVAHSMGFAYTLGMLEELRGKINFGEFYIIAPENAESGKVYLEEWQKVWQYGCNHERWKSSAPCMLDGVAPQTKVDGLHDTQRVYIPDTLYKRHGFFNSHFIGYYTWILDIPEDQPGYMKQR</sequence>
<evidence type="ECO:0000313" key="3">
    <source>
        <dbReference type="Proteomes" id="UP001501126"/>
    </source>
</evidence>
<keyword evidence="1" id="KW-1133">Transmembrane helix</keyword>
<dbReference type="EMBL" id="BAAAFH010000022">
    <property type="protein sequence ID" value="GAA0876642.1"/>
    <property type="molecule type" value="Genomic_DNA"/>
</dbReference>
<feature type="transmembrane region" description="Helical" evidence="1">
    <location>
        <begin position="429"/>
        <end position="449"/>
    </location>
</feature>
<proteinExistence type="predicted"/>
<evidence type="ECO:0000313" key="2">
    <source>
        <dbReference type="EMBL" id="GAA0876642.1"/>
    </source>
</evidence>